<name>A0A9W9FCK4_9EURO</name>
<dbReference type="PANTHER" id="PTHR43792:SF1">
    <property type="entry name" value="N-ACETYLTRANSFERASE DOMAIN-CONTAINING PROTEIN"/>
    <property type="match status" value="1"/>
</dbReference>
<reference evidence="2" key="2">
    <citation type="journal article" date="2023" name="IMA Fungus">
        <title>Comparative genomic study of the Penicillium genus elucidates a diverse pangenome and 15 lateral gene transfer events.</title>
        <authorList>
            <person name="Petersen C."/>
            <person name="Sorensen T."/>
            <person name="Nielsen M.R."/>
            <person name="Sondergaard T.E."/>
            <person name="Sorensen J.L."/>
            <person name="Fitzpatrick D.A."/>
            <person name="Frisvad J.C."/>
            <person name="Nielsen K.L."/>
        </authorList>
    </citation>
    <scope>NUCLEOTIDE SEQUENCE</scope>
    <source>
        <strain evidence="2">IBT 30069</strain>
    </source>
</reference>
<gene>
    <name evidence="2" type="ORF">N7456_008466</name>
</gene>
<organism evidence="2 3">
    <name type="scientific">Penicillium angulare</name>
    <dbReference type="NCBI Taxonomy" id="116970"/>
    <lineage>
        <taxon>Eukaryota</taxon>
        <taxon>Fungi</taxon>
        <taxon>Dikarya</taxon>
        <taxon>Ascomycota</taxon>
        <taxon>Pezizomycotina</taxon>
        <taxon>Eurotiomycetes</taxon>
        <taxon>Eurotiomycetidae</taxon>
        <taxon>Eurotiales</taxon>
        <taxon>Aspergillaceae</taxon>
        <taxon>Penicillium</taxon>
    </lineage>
</organism>
<dbReference type="Pfam" id="PF13302">
    <property type="entry name" value="Acetyltransf_3"/>
    <property type="match status" value="1"/>
</dbReference>
<comment type="caution">
    <text evidence="2">The sequence shown here is derived from an EMBL/GenBank/DDBJ whole genome shotgun (WGS) entry which is preliminary data.</text>
</comment>
<dbReference type="Proteomes" id="UP001149165">
    <property type="component" value="Unassembled WGS sequence"/>
</dbReference>
<accession>A0A9W9FCK4</accession>
<protein>
    <submittedName>
        <fullName evidence="2">GNAT family acetyltransferase</fullName>
    </submittedName>
</protein>
<dbReference type="SUPFAM" id="SSF55729">
    <property type="entry name" value="Acyl-CoA N-acyltransferases (Nat)"/>
    <property type="match status" value="1"/>
</dbReference>
<dbReference type="AlphaFoldDB" id="A0A9W9FCK4"/>
<dbReference type="GO" id="GO:0016747">
    <property type="term" value="F:acyltransferase activity, transferring groups other than amino-acyl groups"/>
    <property type="evidence" value="ECO:0007669"/>
    <property type="project" value="InterPro"/>
</dbReference>
<evidence type="ECO:0000313" key="2">
    <source>
        <dbReference type="EMBL" id="KAJ5097745.1"/>
    </source>
</evidence>
<dbReference type="EMBL" id="JAPQKH010000005">
    <property type="protein sequence ID" value="KAJ5097745.1"/>
    <property type="molecule type" value="Genomic_DNA"/>
</dbReference>
<dbReference type="PANTHER" id="PTHR43792">
    <property type="entry name" value="GNAT FAMILY, PUTATIVE (AFU_ORTHOLOGUE AFUA_3G00765)-RELATED-RELATED"/>
    <property type="match status" value="1"/>
</dbReference>
<dbReference type="InterPro" id="IPR051531">
    <property type="entry name" value="N-acetyltransferase"/>
</dbReference>
<dbReference type="Gene3D" id="3.40.630.30">
    <property type="match status" value="1"/>
</dbReference>
<reference evidence="2" key="1">
    <citation type="submission" date="2022-11" db="EMBL/GenBank/DDBJ databases">
        <authorList>
            <person name="Petersen C."/>
        </authorList>
    </citation>
    <scope>NUCLEOTIDE SEQUENCE</scope>
    <source>
        <strain evidence="2">IBT 30069</strain>
    </source>
</reference>
<sequence>MQTPRLNLVRLTPEHLPGYHEIWSDPIATRWSSHGPCKDYAATEEWMSGLLPEKNPLGENYAVFLRNGIDPNSLNNNDNNDSRTVCELLPNLNVKNHLNQSIFEPGFMLGVVGTWNSDPVPEVAIIFHQLAWGYGFATEALNAFVEIFWKERPMFPVIEAYCDTENKASAGVLRKCGFELVETVVGDYVLPWMERPLRHSLRFRITREQ</sequence>
<evidence type="ECO:0000313" key="3">
    <source>
        <dbReference type="Proteomes" id="UP001149165"/>
    </source>
</evidence>
<dbReference type="InterPro" id="IPR016181">
    <property type="entry name" value="Acyl_CoA_acyltransferase"/>
</dbReference>
<evidence type="ECO:0000259" key="1">
    <source>
        <dbReference type="Pfam" id="PF13302"/>
    </source>
</evidence>
<dbReference type="OrthoDB" id="4072826at2759"/>
<feature type="domain" description="N-acetyltransferase" evidence="1">
    <location>
        <begin position="5"/>
        <end position="179"/>
    </location>
</feature>
<proteinExistence type="predicted"/>
<keyword evidence="3" id="KW-1185">Reference proteome</keyword>
<dbReference type="InterPro" id="IPR000182">
    <property type="entry name" value="GNAT_dom"/>
</dbReference>